<reference evidence="2" key="1">
    <citation type="submission" date="2017-05" db="UniProtKB">
        <authorList>
            <consortium name="EnsemblMetazoa"/>
        </authorList>
    </citation>
    <scope>IDENTIFICATION</scope>
</reference>
<evidence type="ECO:0000313" key="2">
    <source>
        <dbReference type="EnsemblMetazoa" id="Aqu2.1.29633_001"/>
    </source>
</evidence>
<organism evidence="2">
    <name type="scientific">Amphimedon queenslandica</name>
    <name type="common">Sponge</name>
    <dbReference type="NCBI Taxonomy" id="400682"/>
    <lineage>
        <taxon>Eukaryota</taxon>
        <taxon>Metazoa</taxon>
        <taxon>Porifera</taxon>
        <taxon>Demospongiae</taxon>
        <taxon>Heteroscleromorpha</taxon>
        <taxon>Haplosclerida</taxon>
        <taxon>Niphatidae</taxon>
        <taxon>Amphimedon</taxon>
    </lineage>
</organism>
<sequence length="376" mass="41950">MAETQYKQGDEATSSTKVTVSSSQATRASTDLAKRISSITDTAESTIIQGVVTKTSPMKLSKTKRKYYFGTVLDKSSSKRFVSFNTAIFDKMKTFHESSKTIELQNCSVQRSSFNNAELEIMLNNKTNISPSPKKFKVEDVDLTPNFTSLSQLATMSVNQVINISIKDSKIEEPTQVLAKTKTLTKQDCIVNDATGTNGIVLWEANVNKLEVGSLYRTMDVRVKEYNRQKYISLTPESIIEAISDIGEVQTAPTLLNVDEISPNIIEGEIVSLNYIEHYLCPICNTKMVQVSSLISQCNKCQSKSRLSLHKKYRIAKVQIKQDSNTIISVTLFNNTLQELVDLIMTKESIEETLLMHTDPIKVTVNSNNITVAVDN</sequence>
<dbReference type="EnsemblMetazoa" id="Aqu2.1.29633_001">
    <property type="protein sequence ID" value="Aqu2.1.29633_001"/>
    <property type="gene ID" value="Aqu2.1.29633"/>
</dbReference>
<dbReference type="Gene3D" id="2.40.50.140">
    <property type="entry name" value="Nucleic acid-binding proteins"/>
    <property type="match status" value="2"/>
</dbReference>
<dbReference type="InParanoid" id="A0A1X7UPF3"/>
<dbReference type="AlphaFoldDB" id="A0A1X7UPF3"/>
<feature type="region of interest" description="Disordered" evidence="1">
    <location>
        <begin position="1"/>
        <end position="21"/>
    </location>
</feature>
<accession>A0A1X7UPF3</accession>
<proteinExistence type="predicted"/>
<evidence type="ECO:0000256" key="1">
    <source>
        <dbReference type="SAM" id="MobiDB-lite"/>
    </source>
</evidence>
<dbReference type="InterPro" id="IPR012340">
    <property type="entry name" value="NA-bd_OB-fold"/>
</dbReference>
<protein>
    <submittedName>
        <fullName evidence="2">Uncharacterized protein</fullName>
    </submittedName>
</protein>
<name>A0A1X7UPF3_AMPQE</name>
<dbReference type="SUPFAM" id="SSF50249">
    <property type="entry name" value="Nucleic acid-binding proteins"/>
    <property type="match status" value="1"/>
</dbReference>